<accession>A0AAE3UB27</accession>
<dbReference type="AlphaFoldDB" id="A0AAE3UB27"/>
<feature type="transmembrane region" description="Helical" evidence="2">
    <location>
        <begin position="153"/>
        <end position="171"/>
    </location>
</feature>
<reference evidence="3" key="1">
    <citation type="submission" date="2023-05" db="EMBL/GenBank/DDBJ databases">
        <authorList>
            <person name="Zhang X."/>
        </authorList>
    </citation>
    <scope>NUCLEOTIDE SEQUENCE</scope>
    <source>
        <strain evidence="3">YF14B1</strain>
    </source>
</reference>
<feature type="transmembrane region" description="Helical" evidence="2">
    <location>
        <begin position="12"/>
        <end position="31"/>
    </location>
</feature>
<dbReference type="Pfam" id="PF14235">
    <property type="entry name" value="DUF4337"/>
    <property type="match status" value="1"/>
</dbReference>
<keyword evidence="2" id="KW-0472">Membrane</keyword>
<keyword evidence="1" id="KW-0175">Coiled coil</keyword>
<name>A0AAE3UB27_9BACT</name>
<comment type="caution">
    <text evidence="3">The sequence shown here is derived from an EMBL/GenBank/DDBJ whole genome shotgun (WGS) entry which is preliminary data.</text>
</comment>
<sequence length="202" mass="22310">MNKDILQNRFEVICGLVLAIFASILAVVQIGSGQAGGDELKAINEKSSAYQWYQSKSIKESLLEGQIGLLETLLKSNSIQGKDTAALYENIHKMQQKIARYEKEKDEILRGSIEVGEANWVQEKDGKMGQITGAQEWEKLADKAGYIGDQFDLASLFLQLCLVMGGVALVIHKPTTKWTFFGLMIALGTLGTLLSIYIYTIS</sequence>
<organism evidence="3 4">
    <name type="scientific">Xanthocytophaga flava</name>
    <dbReference type="NCBI Taxonomy" id="3048013"/>
    <lineage>
        <taxon>Bacteria</taxon>
        <taxon>Pseudomonadati</taxon>
        <taxon>Bacteroidota</taxon>
        <taxon>Cytophagia</taxon>
        <taxon>Cytophagales</taxon>
        <taxon>Rhodocytophagaceae</taxon>
        <taxon>Xanthocytophaga</taxon>
    </lineage>
</organism>
<keyword evidence="2" id="KW-1133">Transmembrane helix</keyword>
<dbReference type="Proteomes" id="UP001241110">
    <property type="component" value="Unassembled WGS sequence"/>
</dbReference>
<gene>
    <name evidence="3" type="ORF">QNI16_36680</name>
</gene>
<evidence type="ECO:0000313" key="3">
    <source>
        <dbReference type="EMBL" id="MDJ1486076.1"/>
    </source>
</evidence>
<proteinExistence type="predicted"/>
<feature type="transmembrane region" description="Helical" evidence="2">
    <location>
        <begin position="178"/>
        <end position="199"/>
    </location>
</feature>
<evidence type="ECO:0000256" key="1">
    <source>
        <dbReference type="SAM" id="Coils"/>
    </source>
</evidence>
<evidence type="ECO:0000313" key="4">
    <source>
        <dbReference type="Proteomes" id="UP001241110"/>
    </source>
</evidence>
<keyword evidence="2" id="KW-0812">Transmembrane</keyword>
<dbReference type="RefSeq" id="WP_313989427.1">
    <property type="nucleotide sequence ID" value="NZ_JASJOS010000027.1"/>
</dbReference>
<feature type="coiled-coil region" evidence="1">
    <location>
        <begin position="84"/>
        <end position="111"/>
    </location>
</feature>
<evidence type="ECO:0000256" key="2">
    <source>
        <dbReference type="SAM" id="Phobius"/>
    </source>
</evidence>
<protein>
    <submittedName>
        <fullName evidence="3">DUF4337 domain-containing protein</fullName>
    </submittedName>
</protein>
<dbReference type="EMBL" id="JASJOS010000027">
    <property type="protein sequence ID" value="MDJ1486076.1"/>
    <property type="molecule type" value="Genomic_DNA"/>
</dbReference>
<dbReference type="InterPro" id="IPR025570">
    <property type="entry name" value="DUF4337"/>
</dbReference>